<evidence type="ECO:0000256" key="2">
    <source>
        <dbReference type="ARBA" id="ARBA00009772"/>
    </source>
</evidence>
<dbReference type="InterPro" id="IPR002010">
    <property type="entry name" value="T3SS_IM_R"/>
</dbReference>
<dbReference type="AlphaFoldDB" id="M4ZHP6"/>
<dbReference type="KEGG" id="aol:S58_72170"/>
<dbReference type="EMBL" id="AP012603">
    <property type="protein sequence ID" value="BAM93181.1"/>
    <property type="molecule type" value="Genomic_DNA"/>
</dbReference>
<feature type="transmembrane region" description="Helical" evidence="7">
    <location>
        <begin position="129"/>
        <end position="149"/>
    </location>
</feature>
<feature type="transmembrane region" description="Helical" evidence="7">
    <location>
        <begin position="12"/>
        <end position="38"/>
    </location>
</feature>
<proteinExistence type="inferred from homology"/>
<protein>
    <submittedName>
        <fullName evidence="8">Type III secretion component, RhcT</fullName>
    </submittedName>
</protein>
<keyword evidence="5 7" id="KW-1133">Transmembrane helix</keyword>
<feature type="transmembrane region" description="Helical" evidence="7">
    <location>
        <begin position="227"/>
        <end position="245"/>
    </location>
</feature>
<dbReference type="PATRIC" id="fig|1245469.3.peg.7376"/>
<organism evidence="8 9">
    <name type="scientific">Bradyrhizobium oligotrophicum S58</name>
    <dbReference type="NCBI Taxonomy" id="1245469"/>
    <lineage>
        <taxon>Bacteria</taxon>
        <taxon>Pseudomonadati</taxon>
        <taxon>Pseudomonadota</taxon>
        <taxon>Alphaproteobacteria</taxon>
        <taxon>Hyphomicrobiales</taxon>
        <taxon>Nitrobacteraceae</taxon>
        <taxon>Bradyrhizobium</taxon>
    </lineage>
</organism>
<dbReference type="HOGENOM" id="CLU_063626_0_1_5"/>
<dbReference type="Proteomes" id="UP000011841">
    <property type="component" value="Chromosome"/>
</dbReference>
<dbReference type="GO" id="GO:0005886">
    <property type="term" value="C:plasma membrane"/>
    <property type="evidence" value="ECO:0007669"/>
    <property type="project" value="UniProtKB-SubCell"/>
</dbReference>
<evidence type="ECO:0000313" key="8">
    <source>
        <dbReference type="EMBL" id="BAM93181.1"/>
    </source>
</evidence>
<evidence type="ECO:0000256" key="1">
    <source>
        <dbReference type="ARBA" id="ARBA00004651"/>
    </source>
</evidence>
<keyword evidence="9" id="KW-1185">Reference proteome</keyword>
<keyword evidence="6 7" id="KW-0472">Membrane</keyword>
<evidence type="ECO:0000256" key="4">
    <source>
        <dbReference type="ARBA" id="ARBA00022692"/>
    </source>
</evidence>
<name>M4ZHP6_9BRAD</name>
<gene>
    <name evidence="8" type="ORF">S58_72170</name>
</gene>
<feature type="transmembrane region" description="Helical" evidence="7">
    <location>
        <begin position="84"/>
        <end position="101"/>
    </location>
</feature>
<dbReference type="InterPro" id="IPR006304">
    <property type="entry name" value="T3SS_SpaR/YscT"/>
</dbReference>
<evidence type="ECO:0000256" key="5">
    <source>
        <dbReference type="ARBA" id="ARBA00022989"/>
    </source>
</evidence>
<dbReference type="PANTHER" id="PTHR30065">
    <property type="entry name" value="FLAGELLAR BIOSYNTHETIC PROTEIN FLIR"/>
    <property type="match status" value="1"/>
</dbReference>
<dbReference type="eggNOG" id="COG4791">
    <property type="taxonomic scope" value="Bacteria"/>
</dbReference>
<dbReference type="Pfam" id="PF01311">
    <property type="entry name" value="Bac_export_1"/>
    <property type="match status" value="1"/>
</dbReference>
<dbReference type="STRING" id="1245469.S58_72170"/>
<reference evidence="8 9" key="1">
    <citation type="journal article" date="2013" name="Appl. Environ. Microbiol.">
        <title>Genome analysis suggests that the soil oligotrophic bacterium Agromonas oligotrophica (Bradyrhizobium oligotrophicum) is a nitrogen-fixing symbiont of Aeschynomene indica.</title>
        <authorList>
            <person name="Okubo T."/>
            <person name="Fukushima S."/>
            <person name="Itakura M."/>
            <person name="Oshima K."/>
            <person name="Longtonglang A."/>
            <person name="Teaumroong N."/>
            <person name="Mitsui H."/>
            <person name="Hattori M."/>
            <person name="Hattori R."/>
            <person name="Hattori T."/>
            <person name="Minamisawa K."/>
        </authorList>
    </citation>
    <scope>NUCLEOTIDE SEQUENCE [LARGE SCALE GENOMIC DNA]</scope>
    <source>
        <strain evidence="8 9">S58</strain>
    </source>
</reference>
<dbReference type="GO" id="GO:0006605">
    <property type="term" value="P:protein targeting"/>
    <property type="evidence" value="ECO:0007669"/>
    <property type="project" value="UniProtKB-UniRule"/>
</dbReference>
<dbReference type="PRINTS" id="PR00953">
    <property type="entry name" value="TYPE3IMRPROT"/>
</dbReference>
<comment type="similarity">
    <text evidence="2 7">Belongs to the FliR/MopE/SpaR family.</text>
</comment>
<sequence length="267" mass="28775">MPLDSIDAGANLVFRHLLSLALAIARPSAFVMTFPVFVRLGLTGLIRGAFVVAISLPVMTGLVEVLPPIGTQTLRLVAVGFKEAVIGGLLGLLLGIPFWAAEVAGDLLDYERQAPDAQLQDPNAMTESTASGTLFMLAAVVLFVAADGFRSVAEALYGSYRLWPVIELAPILRAESGLLALDMLVHVLQLALILAFPMLVAMFVAMFALMVIARFAPQLNVFDLSMAARNLVYFLVLPLYAAFLLDHFGTQLGELTGILDQMGRFLR</sequence>
<evidence type="ECO:0000313" key="9">
    <source>
        <dbReference type="Proteomes" id="UP000011841"/>
    </source>
</evidence>
<evidence type="ECO:0000256" key="7">
    <source>
        <dbReference type="RuleBase" id="RU362072"/>
    </source>
</evidence>
<evidence type="ECO:0000256" key="3">
    <source>
        <dbReference type="ARBA" id="ARBA00022475"/>
    </source>
</evidence>
<accession>M4ZHP6</accession>
<dbReference type="PANTHER" id="PTHR30065:SF1">
    <property type="entry name" value="SURFACE PRESENTATION OF ANTIGENS PROTEIN SPAR"/>
    <property type="match status" value="1"/>
</dbReference>
<feature type="transmembrane region" description="Helical" evidence="7">
    <location>
        <begin position="44"/>
        <end position="63"/>
    </location>
</feature>
<keyword evidence="3 7" id="KW-1003">Cell membrane</keyword>
<comment type="subcellular location">
    <subcellularLocation>
        <location evidence="1 7">Cell membrane</location>
        <topology evidence="1 7">Multi-pass membrane protein</topology>
    </subcellularLocation>
</comment>
<evidence type="ECO:0000256" key="6">
    <source>
        <dbReference type="ARBA" id="ARBA00023136"/>
    </source>
</evidence>
<feature type="transmembrane region" description="Helical" evidence="7">
    <location>
        <begin position="187"/>
        <end position="215"/>
    </location>
</feature>
<keyword evidence="4 7" id="KW-0812">Transmembrane</keyword>
<dbReference type="NCBIfam" id="TIGR01401">
    <property type="entry name" value="fliR_like_III"/>
    <property type="match status" value="1"/>
</dbReference>